<dbReference type="InterPro" id="IPR007016">
    <property type="entry name" value="O-antigen_ligase-rel_domated"/>
</dbReference>
<keyword evidence="7" id="KW-0436">Ligase</keyword>
<feature type="transmembrane region" description="Helical" evidence="5">
    <location>
        <begin position="110"/>
        <end position="131"/>
    </location>
</feature>
<accession>A0A377SW72</accession>
<evidence type="ECO:0000313" key="8">
    <source>
        <dbReference type="EMBL" id="TCU81661.1"/>
    </source>
</evidence>
<name>A0A377SW72_9NEIS</name>
<dbReference type="InterPro" id="IPR051533">
    <property type="entry name" value="WaaL-like"/>
</dbReference>
<evidence type="ECO:0000259" key="6">
    <source>
        <dbReference type="Pfam" id="PF04932"/>
    </source>
</evidence>
<dbReference type="EMBL" id="SMBT01000020">
    <property type="protein sequence ID" value="TCU81661.1"/>
    <property type="molecule type" value="Genomic_DNA"/>
</dbReference>
<feature type="transmembrane region" description="Helical" evidence="5">
    <location>
        <begin position="53"/>
        <end position="74"/>
    </location>
</feature>
<evidence type="ECO:0000313" key="10">
    <source>
        <dbReference type="Proteomes" id="UP000295794"/>
    </source>
</evidence>
<evidence type="ECO:0000313" key="9">
    <source>
        <dbReference type="Proteomes" id="UP000255108"/>
    </source>
</evidence>
<feature type="transmembrane region" description="Helical" evidence="5">
    <location>
        <begin position="377"/>
        <end position="393"/>
    </location>
</feature>
<dbReference type="EMBL" id="UGHR01000003">
    <property type="protein sequence ID" value="STR44739.1"/>
    <property type="molecule type" value="Genomic_DNA"/>
</dbReference>
<evidence type="ECO:0000256" key="5">
    <source>
        <dbReference type="SAM" id="Phobius"/>
    </source>
</evidence>
<feature type="transmembrane region" description="Helical" evidence="5">
    <location>
        <begin position="200"/>
        <end position="216"/>
    </location>
</feature>
<dbReference type="OrthoDB" id="8576060at2"/>
<dbReference type="PANTHER" id="PTHR37422:SF13">
    <property type="entry name" value="LIPOPOLYSACCHARIDE BIOSYNTHESIS PROTEIN PA4999-RELATED"/>
    <property type="match status" value="1"/>
</dbReference>
<feature type="domain" description="O-antigen ligase-related" evidence="6">
    <location>
        <begin position="186"/>
        <end position="332"/>
    </location>
</feature>
<feature type="transmembrane region" description="Helical" evidence="5">
    <location>
        <begin position="151"/>
        <end position="170"/>
    </location>
</feature>
<feature type="transmembrane region" description="Helical" evidence="5">
    <location>
        <begin position="352"/>
        <end position="371"/>
    </location>
</feature>
<dbReference type="Pfam" id="PF04932">
    <property type="entry name" value="Wzy_C"/>
    <property type="match status" value="1"/>
</dbReference>
<comment type="subcellular location">
    <subcellularLocation>
        <location evidence="1">Membrane</location>
        <topology evidence="1">Multi-pass membrane protein</topology>
    </subcellularLocation>
</comment>
<feature type="transmembrane region" description="Helical" evidence="5">
    <location>
        <begin position="177"/>
        <end position="194"/>
    </location>
</feature>
<feature type="transmembrane region" description="Helical" evidence="5">
    <location>
        <begin position="317"/>
        <end position="340"/>
    </location>
</feature>
<feature type="transmembrane region" description="Helical" evidence="5">
    <location>
        <begin position="223"/>
        <end position="240"/>
    </location>
</feature>
<organism evidence="7 9">
    <name type="scientific">Iodobacter fluviatilis</name>
    <dbReference type="NCBI Taxonomy" id="537"/>
    <lineage>
        <taxon>Bacteria</taxon>
        <taxon>Pseudomonadati</taxon>
        <taxon>Pseudomonadota</taxon>
        <taxon>Betaproteobacteria</taxon>
        <taxon>Neisseriales</taxon>
        <taxon>Chitinibacteraceae</taxon>
        <taxon>Iodobacter</taxon>
    </lineage>
</organism>
<gene>
    <name evidence="8" type="ORF">EV682_12063</name>
    <name evidence="7" type="ORF">NCTC11159_03282</name>
</gene>
<sequence length="399" mass="43531">MNLNITRQPLLWFAFLAGFAIPVSTAMQNISAGVLVLFAIFTPEIRQHIGNALRQPLIQACLLMYSLFVLGVFWTDASINDALGMLLKMRAYLLAPLFFAVCTLAPVRQYLLAGFGLGAAITLVLSIGSGLSGTPIIQGAIGDYSVFRTHTYHSTFVSFLACGIAAYWMAGRLPKQWRWPAAITIALCIFDVFFMVKGRTAQVLLLLLLGLLVVLWQGRRGFFIALIAAAVMAPVLYFGSSSLRSGMNTVQSDVQNYEKGDIDTSVGLRLFFHKVAKDLIKEAPVLGHGTGSYKQNYLKNAGDSEVRRSFANPHNDYLWLGVELGMVGMLSLILVLLATVKQAFNTVSAERWLGLLLVCSYGISTLANSFFTDNITGLAYVLLACALLAGSSFQRKVSL</sequence>
<dbReference type="PANTHER" id="PTHR37422">
    <property type="entry name" value="TEICHURONIC ACID BIOSYNTHESIS PROTEIN TUAE"/>
    <property type="match status" value="1"/>
</dbReference>
<dbReference type="RefSeq" id="WP_115228504.1">
    <property type="nucleotide sequence ID" value="NZ_CAWOLO010000020.1"/>
</dbReference>
<evidence type="ECO:0000313" key="7">
    <source>
        <dbReference type="EMBL" id="STR44739.1"/>
    </source>
</evidence>
<protein>
    <submittedName>
        <fullName evidence="7 8">O-antigen ligase</fullName>
    </submittedName>
</protein>
<dbReference type="GO" id="GO:0016020">
    <property type="term" value="C:membrane"/>
    <property type="evidence" value="ECO:0007669"/>
    <property type="project" value="UniProtKB-SubCell"/>
</dbReference>
<evidence type="ECO:0000256" key="1">
    <source>
        <dbReference type="ARBA" id="ARBA00004141"/>
    </source>
</evidence>
<reference evidence="7 9" key="1">
    <citation type="submission" date="2018-06" db="EMBL/GenBank/DDBJ databases">
        <authorList>
            <consortium name="Pathogen Informatics"/>
            <person name="Doyle S."/>
        </authorList>
    </citation>
    <scope>NUCLEOTIDE SEQUENCE [LARGE SCALE GENOMIC DNA]</scope>
    <source>
        <strain evidence="7 9">NCTC11159</strain>
    </source>
</reference>
<keyword evidence="3 5" id="KW-1133">Transmembrane helix</keyword>
<feature type="transmembrane region" description="Helical" evidence="5">
    <location>
        <begin position="12"/>
        <end position="41"/>
    </location>
</feature>
<keyword evidence="2 5" id="KW-0812">Transmembrane</keyword>
<keyword evidence="10" id="KW-1185">Reference proteome</keyword>
<evidence type="ECO:0000256" key="4">
    <source>
        <dbReference type="ARBA" id="ARBA00023136"/>
    </source>
</evidence>
<dbReference type="GO" id="GO:0016874">
    <property type="term" value="F:ligase activity"/>
    <property type="evidence" value="ECO:0007669"/>
    <property type="project" value="UniProtKB-KW"/>
</dbReference>
<dbReference type="Proteomes" id="UP000295794">
    <property type="component" value="Unassembled WGS sequence"/>
</dbReference>
<evidence type="ECO:0000256" key="2">
    <source>
        <dbReference type="ARBA" id="ARBA00022692"/>
    </source>
</evidence>
<proteinExistence type="predicted"/>
<evidence type="ECO:0000256" key="3">
    <source>
        <dbReference type="ARBA" id="ARBA00022989"/>
    </source>
</evidence>
<dbReference type="AlphaFoldDB" id="A0A377SW72"/>
<dbReference type="Proteomes" id="UP000255108">
    <property type="component" value="Unassembled WGS sequence"/>
</dbReference>
<reference evidence="8 10" key="2">
    <citation type="submission" date="2019-03" db="EMBL/GenBank/DDBJ databases">
        <title>Genomic Encyclopedia of Type Strains, Phase IV (KMG-IV): sequencing the most valuable type-strain genomes for metagenomic binning, comparative biology and taxonomic classification.</title>
        <authorList>
            <person name="Goeker M."/>
        </authorList>
    </citation>
    <scope>NUCLEOTIDE SEQUENCE [LARGE SCALE GENOMIC DNA]</scope>
    <source>
        <strain evidence="8 10">DSM 3764</strain>
    </source>
</reference>
<feature type="transmembrane region" description="Helical" evidence="5">
    <location>
        <begin position="86"/>
        <end position="105"/>
    </location>
</feature>
<keyword evidence="4 5" id="KW-0472">Membrane</keyword>